<dbReference type="RefSeq" id="WP_257822781.1">
    <property type="nucleotide sequence ID" value="NZ_JABXYM010000001.1"/>
</dbReference>
<evidence type="ECO:0000256" key="1">
    <source>
        <dbReference type="SAM" id="Phobius"/>
    </source>
</evidence>
<evidence type="ECO:0000313" key="2">
    <source>
        <dbReference type="EMBL" id="MCR6098495.1"/>
    </source>
</evidence>
<keyword evidence="3" id="KW-1185">Reference proteome</keyword>
<feature type="transmembrane region" description="Helical" evidence="1">
    <location>
        <begin position="38"/>
        <end position="58"/>
    </location>
</feature>
<accession>A0A9Q4B5H0</accession>
<dbReference type="InterPro" id="IPR038728">
    <property type="entry name" value="YkvI-like"/>
</dbReference>
<sequence>MWKSGFKWMFLIIGTMIGAGYASGRELWEFFGYESDLAILLFALLFFVCCHVIMTISHEEQSEHYLPVLQKLMGKKLTSLYDGMIILYLFSTTVIMLAGGGATLEVLHIPYWHGVGIISVLLVILFIWGLNGMTAMNSLVIPILILFLVSTLVVFQRTSGGSMGMVWSSQSNWPSAFTFTALNMLPLVAVISAIGKKIKHRGERWIASLGSAIVLGTISLLYNQSLIAVAQEVMLYEIPLFAILKNYPYFMVLVMSGLLWAAIYTTAASGLLGLCTRCQPFLKLPFWLVAFLFLMLMIPLTTLGFSRLISILYPLYGVMNLYILAAIMLYPILHRFDNGAA</sequence>
<feature type="transmembrane region" description="Helical" evidence="1">
    <location>
        <begin position="311"/>
        <end position="333"/>
    </location>
</feature>
<organism evidence="2 3">
    <name type="scientific">Salipaludibacillus agaradhaerens</name>
    <name type="common">Bacillus agaradhaerens</name>
    <dbReference type="NCBI Taxonomy" id="76935"/>
    <lineage>
        <taxon>Bacteria</taxon>
        <taxon>Bacillati</taxon>
        <taxon>Bacillota</taxon>
        <taxon>Bacilli</taxon>
        <taxon>Bacillales</taxon>
        <taxon>Bacillaceae</taxon>
    </lineage>
</organism>
<feature type="transmembrane region" description="Helical" evidence="1">
    <location>
        <begin position="249"/>
        <end position="274"/>
    </location>
</feature>
<protein>
    <recommendedName>
        <fullName evidence="4">Membrane protein YkvI</fullName>
    </recommendedName>
</protein>
<dbReference type="EMBL" id="JABXYM010000001">
    <property type="protein sequence ID" value="MCR6098495.1"/>
    <property type="molecule type" value="Genomic_DNA"/>
</dbReference>
<proteinExistence type="predicted"/>
<keyword evidence="1" id="KW-0472">Membrane</keyword>
<gene>
    <name evidence="2" type="ORF">HXA33_18455</name>
</gene>
<keyword evidence="1" id="KW-1133">Transmembrane helix</keyword>
<reference evidence="2" key="1">
    <citation type="submission" date="2020-06" db="EMBL/GenBank/DDBJ databases">
        <title>Insight into the genomes of haloalkaliphilic bacilli from Kenyan soda lakes.</title>
        <authorList>
            <person name="Mwirichia R."/>
            <person name="Villamizar G.C."/>
            <person name="Poehlein A."/>
            <person name="Mugweru J."/>
            <person name="Kipnyargis A."/>
            <person name="Kiplimo D."/>
            <person name="Orwa P."/>
            <person name="Daniel R."/>
        </authorList>
    </citation>
    <scope>NUCLEOTIDE SEQUENCE</scope>
    <source>
        <strain evidence="2">B1096_S55</strain>
    </source>
</reference>
<evidence type="ECO:0000313" key="3">
    <source>
        <dbReference type="Proteomes" id="UP001057753"/>
    </source>
</evidence>
<feature type="transmembrane region" description="Helical" evidence="1">
    <location>
        <begin position="286"/>
        <end position="305"/>
    </location>
</feature>
<dbReference type="AlphaFoldDB" id="A0A9Q4B5H0"/>
<evidence type="ECO:0008006" key="4">
    <source>
        <dbReference type="Google" id="ProtNLM"/>
    </source>
</evidence>
<dbReference type="PANTHER" id="PTHR37814:SF1">
    <property type="entry name" value="MEMBRANE PROTEIN"/>
    <property type="match status" value="1"/>
</dbReference>
<comment type="caution">
    <text evidence="2">The sequence shown here is derived from an EMBL/GenBank/DDBJ whole genome shotgun (WGS) entry which is preliminary data.</text>
</comment>
<dbReference type="PANTHER" id="PTHR37814">
    <property type="entry name" value="CONSERVED MEMBRANE PROTEIN"/>
    <property type="match status" value="1"/>
</dbReference>
<feature type="transmembrane region" description="Helical" evidence="1">
    <location>
        <begin position="137"/>
        <end position="155"/>
    </location>
</feature>
<name>A0A9Q4B5H0_SALAG</name>
<feature type="transmembrane region" description="Helical" evidence="1">
    <location>
        <begin position="206"/>
        <end position="229"/>
    </location>
</feature>
<feature type="transmembrane region" description="Helical" evidence="1">
    <location>
        <begin position="175"/>
        <end position="194"/>
    </location>
</feature>
<feature type="transmembrane region" description="Helical" evidence="1">
    <location>
        <begin position="79"/>
        <end position="99"/>
    </location>
</feature>
<keyword evidence="1" id="KW-0812">Transmembrane</keyword>
<dbReference type="Proteomes" id="UP001057753">
    <property type="component" value="Unassembled WGS sequence"/>
</dbReference>
<feature type="transmembrane region" description="Helical" evidence="1">
    <location>
        <begin position="111"/>
        <end position="130"/>
    </location>
</feature>